<evidence type="ECO:0000256" key="12">
    <source>
        <dbReference type="ARBA" id="ARBA00023121"/>
    </source>
</evidence>
<dbReference type="InterPro" id="IPR037765">
    <property type="entry name" value="C2B_Tricalbin"/>
</dbReference>
<dbReference type="InterPro" id="IPR001841">
    <property type="entry name" value="Znf_RING"/>
</dbReference>
<evidence type="ECO:0000256" key="14">
    <source>
        <dbReference type="PROSITE-ProRule" id="PRU00723"/>
    </source>
</evidence>
<dbReference type="CDD" id="cd04041">
    <property type="entry name" value="C2A_fungal"/>
    <property type="match status" value="1"/>
</dbReference>
<evidence type="ECO:0000256" key="4">
    <source>
        <dbReference type="ARBA" id="ARBA00022692"/>
    </source>
</evidence>
<dbReference type="InterPro" id="IPR035892">
    <property type="entry name" value="C2_domain_sf"/>
</dbReference>
<dbReference type="SMART" id="SM00239">
    <property type="entry name" value="C2"/>
    <property type="match status" value="2"/>
</dbReference>
<feature type="region of interest" description="Disordered" evidence="15">
    <location>
        <begin position="1"/>
        <end position="178"/>
    </location>
</feature>
<feature type="region of interest" description="Disordered" evidence="15">
    <location>
        <begin position="669"/>
        <end position="693"/>
    </location>
</feature>
<protein>
    <submittedName>
        <fullName evidence="21">Ca2-dependent lipid-binding protein CLB1/vesicle protein vp115/Granuphilin A, contains C2 domain</fullName>
    </submittedName>
</protein>
<dbReference type="Pfam" id="PF25331">
    <property type="entry name" value="C2_Mug190_3rd"/>
    <property type="match status" value="1"/>
</dbReference>
<dbReference type="Gene3D" id="3.30.40.10">
    <property type="entry name" value="Zinc/RING finger domain, C3HC4 (zinc finger)"/>
    <property type="match status" value="1"/>
</dbReference>
<dbReference type="Pfam" id="PF25669">
    <property type="entry name" value="SMP_MUG190-like"/>
    <property type="match status" value="1"/>
</dbReference>
<dbReference type="Pfam" id="PF00642">
    <property type="entry name" value="zf-CCCH"/>
    <property type="match status" value="1"/>
</dbReference>
<dbReference type="SUPFAM" id="SSF90229">
    <property type="entry name" value="CCCH zinc finger"/>
    <property type="match status" value="1"/>
</dbReference>
<name>A0A0F7STR5_PHARH</name>
<evidence type="ECO:0000256" key="5">
    <source>
        <dbReference type="ARBA" id="ARBA00022723"/>
    </source>
</evidence>
<accession>A0A0F7STR5</accession>
<dbReference type="InterPro" id="IPR036855">
    <property type="entry name" value="Znf_CCCH_sf"/>
</dbReference>
<dbReference type="EMBL" id="LN483157">
    <property type="protein sequence ID" value="CED84064.1"/>
    <property type="molecule type" value="Genomic_DNA"/>
</dbReference>
<feature type="compositionally biased region" description="Polar residues" evidence="15">
    <location>
        <begin position="1"/>
        <end position="11"/>
    </location>
</feature>
<evidence type="ECO:0000256" key="13">
    <source>
        <dbReference type="ARBA" id="ARBA00023136"/>
    </source>
</evidence>
<dbReference type="InterPro" id="IPR000571">
    <property type="entry name" value="Znf_CCCH"/>
</dbReference>
<evidence type="ECO:0000256" key="11">
    <source>
        <dbReference type="ARBA" id="ARBA00023055"/>
    </source>
</evidence>
<evidence type="ECO:0000256" key="7">
    <source>
        <dbReference type="ARBA" id="ARBA00022771"/>
    </source>
</evidence>
<feature type="region of interest" description="Disordered" evidence="15">
    <location>
        <begin position="1412"/>
        <end position="1450"/>
    </location>
</feature>
<dbReference type="InterPro" id="IPR013083">
    <property type="entry name" value="Znf_RING/FYVE/PHD"/>
</dbReference>
<feature type="transmembrane region" description="Helical" evidence="16">
    <location>
        <begin position="190"/>
        <end position="213"/>
    </location>
</feature>
<dbReference type="SMART" id="SM00184">
    <property type="entry name" value="RING"/>
    <property type="match status" value="1"/>
</dbReference>
<dbReference type="SUPFAM" id="SSF49562">
    <property type="entry name" value="C2 domain (Calcium/lipid-binding domain, CaLB)"/>
    <property type="match status" value="2"/>
</dbReference>
<dbReference type="InterPro" id="IPR037767">
    <property type="entry name" value="C2A_Mug190-like"/>
</dbReference>
<evidence type="ECO:0000256" key="15">
    <source>
        <dbReference type="SAM" id="MobiDB-lite"/>
    </source>
</evidence>
<evidence type="ECO:0000256" key="10">
    <source>
        <dbReference type="ARBA" id="ARBA00022989"/>
    </source>
</evidence>
<feature type="region of interest" description="Disordered" evidence="15">
    <location>
        <begin position="1110"/>
        <end position="1214"/>
    </location>
</feature>
<keyword evidence="3" id="KW-0597">Phosphoprotein</keyword>
<keyword evidence="8" id="KW-0256">Endoplasmic reticulum</keyword>
<keyword evidence="11" id="KW-0445">Lipid transport</keyword>
<keyword evidence="10 16" id="KW-1133">Transmembrane helix</keyword>
<feature type="domain" description="C3H1-type" evidence="19">
    <location>
        <begin position="1293"/>
        <end position="1321"/>
    </location>
</feature>
<feature type="domain" description="C2" evidence="17">
    <location>
        <begin position="482"/>
        <end position="611"/>
    </location>
</feature>
<dbReference type="PROSITE" id="PS50089">
    <property type="entry name" value="ZF_RING_2"/>
    <property type="match status" value="1"/>
</dbReference>
<feature type="compositionally biased region" description="Polar residues" evidence="15">
    <location>
        <begin position="99"/>
        <end position="109"/>
    </location>
</feature>
<feature type="domain" description="C2" evidence="17">
    <location>
        <begin position="679"/>
        <end position="821"/>
    </location>
</feature>
<feature type="region of interest" description="Disordered" evidence="15">
    <location>
        <begin position="332"/>
        <end position="357"/>
    </location>
</feature>
<feature type="transmembrane region" description="Helical" evidence="16">
    <location>
        <begin position="219"/>
        <end position="236"/>
    </location>
</feature>
<evidence type="ECO:0000256" key="2">
    <source>
        <dbReference type="ARBA" id="ARBA00022448"/>
    </source>
</evidence>
<feature type="compositionally biased region" description="Basic and acidic residues" evidence="15">
    <location>
        <begin position="67"/>
        <end position="93"/>
    </location>
</feature>
<evidence type="ECO:0000256" key="6">
    <source>
        <dbReference type="ARBA" id="ARBA00022737"/>
    </source>
</evidence>
<evidence type="ECO:0000259" key="17">
    <source>
        <dbReference type="PROSITE" id="PS50004"/>
    </source>
</evidence>
<comment type="subcellular location">
    <subcellularLocation>
        <location evidence="1">Endoplasmic reticulum membrane</location>
    </subcellularLocation>
</comment>
<organism evidence="21">
    <name type="scientific">Phaffia rhodozyma</name>
    <name type="common">Yeast</name>
    <name type="synonym">Xanthophyllomyces dendrorhous</name>
    <dbReference type="NCBI Taxonomy" id="264483"/>
    <lineage>
        <taxon>Eukaryota</taxon>
        <taxon>Fungi</taxon>
        <taxon>Dikarya</taxon>
        <taxon>Basidiomycota</taxon>
        <taxon>Agaricomycotina</taxon>
        <taxon>Tremellomycetes</taxon>
        <taxon>Cystofilobasidiales</taxon>
        <taxon>Mrakiaceae</taxon>
        <taxon>Phaffia</taxon>
    </lineage>
</organism>
<dbReference type="InterPro" id="IPR057349">
    <property type="entry name" value="C2_Mug190_3rd"/>
</dbReference>
<feature type="compositionally biased region" description="Polar residues" evidence="15">
    <location>
        <begin position="20"/>
        <end position="36"/>
    </location>
</feature>
<dbReference type="GO" id="GO:0006869">
    <property type="term" value="P:lipid transport"/>
    <property type="evidence" value="ECO:0007669"/>
    <property type="project" value="UniProtKB-KW"/>
</dbReference>
<dbReference type="GO" id="GO:0008289">
    <property type="term" value="F:lipid binding"/>
    <property type="evidence" value="ECO:0007669"/>
    <property type="project" value="UniProtKB-KW"/>
</dbReference>
<feature type="compositionally biased region" description="Low complexity" evidence="15">
    <location>
        <begin position="1139"/>
        <end position="1159"/>
    </location>
</feature>
<evidence type="ECO:0000259" key="18">
    <source>
        <dbReference type="PROSITE" id="PS50089"/>
    </source>
</evidence>
<dbReference type="InterPro" id="IPR000008">
    <property type="entry name" value="C2_dom"/>
</dbReference>
<feature type="compositionally biased region" description="Polar residues" evidence="15">
    <location>
        <begin position="1202"/>
        <end position="1214"/>
    </location>
</feature>
<dbReference type="Pfam" id="PF00168">
    <property type="entry name" value="C2"/>
    <property type="match status" value="2"/>
</dbReference>
<reference evidence="21" key="1">
    <citation type="submission" date="2014-08" db="EMBL/GenBank/DDBJ databases">
        <authorList>
            <person name="Sharma Rahul"/>
            <person name="Thines Marco"/>
        </authorList>
    </citation>
    <scope>NUCLEOTIDE SEQUENCE</scope>
</reference>
<dbReference type="GO" id="GO:0061817">
    <property type="term" value="P:endoplasmic reticulum-plasma membrane tethering"/>
    <property type="evidence" value="ECO:0007669"/>
    <property type="project" value="InterPro"/>
</dbReference>
<dbReference type="PROSITE" id="PS50103">
    <property type="entry name" value="ZF_C3H1"/>
    <property type="match status" value="1"/>
</dbReference>
<dbReference type="InterPro" id="IPR031468">
    <property type="entry name" value="SMP_LBD"/>
</dbReference>
<feature type="compositionally biased region" description="Basic residues" evidence="15">
    <location>
        <begin position="1125"/>
        <end position="1135"/>
    </location>
</feature>
<sequence length="1450" mass="161974">MASANVSSSSPVGKKYAKDSTASPTAGSHETNAQNWSEHHKIPTIQKYLANREREHQDNYDNSLTADELKAAKDRRDDNGSLDSQSEKEEMRRRMNVYQGRSTENVDGTQKQERTVRDPVTGYAVNIQDSDLNNHSRASEDSSIHPSKGRHSARSHTDSSKPKTTNLSLQPFPPAPSPAVTRTIKSLHRLTYASIIGTFLLWILTAFSSGWIALVFRSWVIGLIGFGACFFSWGAARKLEREMERVRLDVHRRRAEKYSPPMPESVEWLNSLLATFWGLLNPEMFLSIVDMVEDIMQQSLPAVVDAVRISEVGQGSNPFRIISMRSLPDKKDQMKKKNGEKVQASANGPAATQEEADLDDSGEYVNLEVAFAYSAESGKEANERSKNIHLLLEFFLGVFDWVHIPIPLWVQIEGIVGTIRLRLQFIPVYPFVRNVTFTFMGVPDVDVSVIPMTKALPNVLDLPMVSSFVKMAIAAGTAEFVAPKSMTLNLQEMLSGAAIGDTQAIGVFLICIHHGEDLSAQDKNGSSDPYIVLAYSKFGKPLYSTRIISEDLNPVFEETCALLITANEVKTEESLSVMLWDSDKHTNDDIIGRIKVPVKELMKTPNVMLRRADHIQGFEDGGKSQGKLHWSVGYYEKAPLNKELEIPEDHPSAVPTKSLPEQEMRFDDIAPNPAARDGPPALPDPTRTPPDPRWKSGVLSVVIHQINQLERQNLKGTTAKEREGVAGQDTDEVSEQADNLPSAFCEIIVNDDMVYKTRVKQYSNTPYFEAGTEKFIRNWQDTVVRIVVRNSALREKDPILGIVNLPLKDLFNESSEVSRLFALEEGIGFGRVSVSLLFKPVQLDLPHNLLGWETGTVELSSPIVIDLDPQYESLASDMKKLTISTTDSTERLSKKEAKIEGSRAEFDIDLLRLPCYSRFQSVLTFKLQGASVVGLLGSQTKAMAMLWLQELVDDETRKVRIPILISKNLDHLSQNYINSFTKETHEYQIIGWLSTTIKLDSGLDEDHEAHCASQARRHAFETYDHVEGQAELAEKNAHANDDGYIDKEEAKAIKKADKRQQWNRQRGIAGFKPYRTAAWMKQGLKDHLHLGKTPAKREPVVQSEEDIMVNSSTISEPDSAPVAIFKKKSKPRPTARQRSPSPSANTSANNSTSSSSGSAVRIPSKKTVYNPLVQGTKRKSRKEEDWEREDMNDGLDDGVNVNWKTSGTSKAENRNYATGSLDWDADAKKEEEKRKRAKLVEDALNDGIPDDGLYHGAAAYKSHLEQRESGVSNKMKAGPQKASSNIRTITVVDYQPDVCKDYKETGWCGFGDTCKFLHDRGDYLSGWQLDKQHEASLREAGQAVDDSDSEEDIPFACLICRKEFVDPVVTKCNHFFDSACAIKRFAKTPKCFACGAPTGGIFNSATQVLKKLEQKKKQREEQRREERGTPEGSDDEQGGLRIESGDEDED</sequence>
<evidence type="ECO:0000313" key="21">
    <source>
        <dbReference type="EMBL" id="CED84064.1"/>
    </source>
</evidence>
<keyword evidence="9 14" id="KW-0862">Zinc</keyword>
<evidence type="ECO:0000256" key="1">
    <source>
        <dbReference type="ARBA" id="ARBA00004586"/>
    </source>
</evidence>
<dbReference type="CDD" id="cd04052">
    <property type="entry name" value="C2B_Tricalbin-like"/>
    <property type="match status" value="1"/>
</dbReference>
<keyword evidence="7 14" id="KW-0863">Zinc-finger</keyword>
<feature type="domain" description="SMP-LTD" evidence="20">
    <location>
        <begin position="262"/>
        <end position="491"/>
    </location>
</feature>
<feature type="compositionally biased region" description="Basic and acidic residues" evidence="15">
    <location>
        <begin position="1181"/>
        <end position="1191"/>
    </location>
</feature>
<keyword evidence="12" id="KW-0446">Lipid-binding</keyword>
<feature type="compositionally biased region" description="Basic and acidic residues" evidence="15">
    <location>
        <begin position="132"/>
        <end position="143"/>
    </location>
</feature>
<dbReference type="Gene3D" id="2.60.40.150">
    <property type="entry name" value="C2 domain"/>
    <property type="match status" value="2"/>
</dbReference>
<dbReference type="PANTHER" id="PTHR47348">
    <property type="entry name" value="MEIOTICALLY UP-REGULATED GENE 190 PROTEIN"/>
    <property type="match status" value="1"/>
</dbReference>
<dbReference type="SMART" id="SM00356">
    <property type="entry name" value="ZnF_C3H1"/>
    <property type="match status" value="1"/>
</dbReference>
<dbReference type="GO" id="GO:0008270">
    <property type="term" value="F:zinc ion binding"/>
    <property type="evidence" value="ECO:0007669"/>
    <property type="project" value="UniProtKB-KW"/>
</dbReference>
<keyword evidence="5 14" id="KW-0479">Metal-binding</keyword>
<feature type="compositionally biased region" description="Basic and acidic residues" evidence="15">
    <location>
        <begin position="50"/>
        <end position="59"/>
    </location>
</feature>
<proteinExistence type="predicted"/>
<feature type="compositionally biased region" description="Basic and acidic residues" evidence="15">
    <location>
        <begin position="1418"/>
        <end position="1429"/>
    </location>
</feature>
<feature type="region of interest" description="Disordered" evidence="15">
    <location>
        <begin position="716"/>
        <end position="736"/>
    </location>
</feature>
<dbReference type="PROSITE" id="PS51847">
    <property type="entry name" value="SMP"/>
    <property type="match status" value="1"/>
</dbReference>
<dbReference type="PROSITE" id="PS50004">
    <property type="entry name" value="C2"/>
    <property type="match status" value="2"/>
</dbReference>
<dbReference type="CDD" id="cd16539">
    <property type="entry name" value="RING-HC_RNF113A_B"/>
    <property type="match status" value="1"/>
</dbReference>
<dbReference type="CDD" id="cd21676">
    <property type="entry name" value="SMP_Mug190"/>
    <property type="match status" value="1"/>
</dbReference>
<dbReference type="GO" id="GO:0005789">
    <property type="term" value="C:endoplasmic reticulum membrane"/>
    <property type="evidence" value="ECO:0007669"/>
    <property type="project" value="UniProtKB-SubCell"/>
</dbReference>
<dbReference type="PANTHER" id="PTHR47348:SF3">
    <property type="entry name" value="MEIOTICALLY UP-REGULATED GENE 190 PROTEIN"/>
    <property type="match status" value="1"/>
</dbReference>
<feature type="compositionally biased region" description="Pro residues" evidence="15">
    <location>
        <begin position="680"/>
        <end position="691"/>
    </location>
</feature>
<keyword evidence="13 16" id="KW-0472">Membrane</keyword>
<evidence type="ECO:0000256" key="16">
    <source>
        <dbReference type="SAM" id="Phobius"/>
    </source>
</evidence>
<evidence type="ECO:0000256" key="8">
    <source>
        <dbReference type="ARBA" id="ARBA00022824"/>
    </source>
</evidence>
<keyword evidence="2" id="KW-0813">Transport</keyword>
<feature type="domain" description="RING-type" evidence="18">
    <location>
        <begin position="1357"/>
        <end position="1394"/>
    </location>
</feature>
<keyword evidence="6" id="KW-0677">Repeat</keyword>
<evidence type="ECO:0000256" key="3">
    <source>
        <dbReference type="ARBA" id="ARBA00022553"/>
    </source>
</evidence>
<evidence type="ECO:0000256" key="9">
    <source>
        <dbReference type="ARBA" id="ARBA00022833"/>
    </source>
</evidence>
<dbReference type="SUPFAM" id="SSF57850">
    <property type="entry name" value="RING/U-box"/>
    <property type="match status" value="1"/>
</dbReference>
<evidence type="ECO:0000259" key="19">
    <source>
        <dbReference type="PROSITE" id="PS50103"/>
    </source>
</evidence>
<keyword evidence="4 16" id="KW-0812">Transmembrane</keyword>
<evidence type="ECO:0000259" key="20">
    <source>
        <dbReference type="PROSITE" id="PS51847"/>
    </source>
</evidence>
<feature type="zinc finger region" description="C3H1-type" evidence="14">
    <location>
        <begin position="1293"/>
        <end position="1321"/>
    </location>
</feature>